<dbReference type="HOGENOM" id="CLU_2204545_0_0_11"/>
<dbReference type="EMBL" id="CP003410">
    <property type="protein sequence ID" value="AGM07305.1"/>
    <property type="molecule type" value="Genomic_DNA"/>
</dbReference>
<name>R4SXP0_9PSEU</name>
<feature type="compositionally biased region" description="Low complexity" evidence="1">
    <location>
        <begin position="31"/>
        <end position="43"/>
    </location>
</feature>
<reference evidence="2 3" key="1">
    <citation type="journal article" date="2013" name="BMC Genomics">
        <title>ContigScape: a Cytoscape plugin facilitating microbial genome gap closing.</title>
        <authorList>
            <person name="Tang B."/>
            <person name="Wang Q."/>
            <person name="Yang M."/>
            <person name="Xie F."/>
            <person name="Zhu Y."/>
            <person name="Zhuo Y."/>
            <person name="Wang S."/>
            <person name="Gao H."/>
            <person name="Ding X."/>
            <person name="Zhang L."/>
            <person name="Zhao G."/>
            <person name="Zheng H."/>
        </authorList>
    </citation>
    <scope>NUCLEOTIDE SEQUENCE [LARGE SCALE GENOMIC DNA]</scope>
    <source>
        <strain evidence="2 3">HCCB10007</strain>
    </source>
</reference>
<dbReference type="AlphaFoldDB" id="R4SXP0"/>
<evidence type="ECO:0000256" key="1">
    <source>
        <dbReference type="SAM" id="MobiDB-lite"/>
    </source>
</evidence>
<keyword evidence="3" id="KW-1185">Reference proteome</keyword>
<gene>
    <name evidence="2" type="ORF">AORI_4721</name>
</gene>
<proteinExistence type="predicted"/>
<dbReference type="KEGG" id="aoi:AORI_4721"/>
<evidence type="ECO:0000313" key="3">
    <source>
        <dbReference type="Proteomes" id="UP000013968"/>
    </source>
</evidence>
<organism evidence="2 3">
    <name type="scientific">Amycolatopsis keratiniphila</name>
    <dbReference type="NCBI Taxonomy" id="129921"/>
    <lineage>
        <taxon>Bacteria</taxon>
        <taxon>Bacillati</taxon>
        <taxon>Actinomycetota</taxon>
        <taxon>Actinomycetes</taxon>
        <taxon>Pseudonocardiales</taxon>
        <taxon>Pseudonocardiaceae</taxon>
        <taxon>Amycolatopsis</taxon>
        <taxon>Amycolatopsis japonica group</taxon>
    </lineage>
</organism>
<evidence type="ECO:0000313" key="2">
    <source>
        <dbReference type="EMBL" id="AGM07305.1"/>
    </source>
</evidence>
<accession>R4SXP0</accession>
<feature type="region of interest" description="Disordered" evidence="1">
    <location>
        <begin position="31"/>
        <end position="107"/>
    </location>
</feature>
<dbReference type="Proteomes" id="UP000013968">
    <property type="component" value="Chromosome"/>
</dbReference>
<protein>
    <submittedName>
        <fullName evidence="2">Uncharacterized protein</fullName>
    </submittedName>
</protein>
<sequence length="107" mass="11183">MSLPASSRSTASVRNPVTTVISPDFTAACARRPSAPRAGSWSASPPPKALPTEPRRSTQLIRVSGASFGRPDNATRAVSAECPLPATTTCSPEYRDRTAGSPRSGTR</sequence>